<organism evidence="3 4">
    <name type="scientific">Streptacidiphilus jiangxiensis</name>
    <dbReference type="NCBI Taxonomy" id="235985"/>
    <lineage>
        <taxon>Bacteria</taxon>
        <taxon>Bacillati</taxon>
        <taxon>Actinomycetota</taxon>
        <taxon>Actinomycetes</taxon>
        <taxon>Kitasatosporales</taxon>
        <taxon>Streptomycetaceae</taxon>
        <taxon>Streptacidiphilus</taxon>
    </lineage>
</organism>
<dbReference type="eggNOG" id="COG0589">
    <property type="taxonomic scope" value="Bacteria"/>
</dbReference>
<accession>A0A1H7QW19</accession>
<dbReference type="OrthoDB" id="3871731at2"/>
<feature type="domain" description="UspA" evidence="2">
    <location>
        <begin position="9"/>
        <end position="143"/>
    </location>
</feature>
<dbReference type="RefSeq" id="WP_042445561.1">
    <property type="nucleotide sequence ID" value="NZ_BBPN01000009.1"/>
</dbReference>
<dbReference type="STRING" id="235985.SAMN05414137_109237"/>
<sequence length="286" mass="30234">MTTAPSGSVVVGVDQSAGARAALEWAAAEAQRRAAALRIACSWNSLDHELPEDYQQLMQEPAQQATAGFLSETATELRARYPDLDIGTVTMAETPAEGLIALAGAADLLVVGRRGLNTLLTVLLGSVSQQVVAHSPVPVVVVPETPAPAAPEAPVVVGVAREVTEPLAFAFAEAELRGAPLIAVRSWALANPYVVASPEAVTEIEADEDRELRSLVDVVHRRHPSVEVGTRVEFATAEAALIEAAKGAGLVVLGRHRRHMRYGLPLGRVPHRVLHLSDLPVVVVPN</sequence>
<feature type="domain" description="UspA" evidence="2">
    <location>
        <begin position="166"/>
        <end position="285"/>
    </location>
</feature>
<dbReference type="Gene3D" id="3.40.50.620">
    <property type="entry name" value="HUPs"/>
    <property type="match status" value="2"/>
</dbReference>
<dbReference type="InterPro" id="IPR014729">
    <property type="entry name" value="Rossmann-like_a/b/a_fold"/>
</dbReference>
<evidence type="ECO:0000313" key="4">
    <source>
        <dbReference type="Proteomes" id="UP000183015"/>
    </source>
</evidence>
<reference evidence="4" key="1">
    <citation type="submission" date="2016-10" db="EMBL/GenBank/DDBJ databases">
        <authorList>
            <person name="Varghese N."/>
        </authorList>
    </citation>
    <scope>NUCLEOTIDE SEQUENCE [LARGE SCALE GENOMIC DNA]</scope>
    <source>
        <strain evidence="4">DSM 45096 / BCRC 16803 / CGMCC 4.1857 / CIP 109030 / JCM 12277 / KCTC 19219 / NBRC 100920 / 33214</strain>
    </source>
</reference>
<protein>
    <submittedName>
        <fullName evidence="3">Nucleotide-binding universal stress protein, UspA family</fullName>
    </submittedName>
</protein>
<dbReference type="EMBL" id="FOAZ01000009">
    <property type="protein sequence ID" value="SEL51918.1"/>
    <property type="molecule type" value="Genomic_DNA"/>
</dbReference>
<dbReference type="Pfam" id="PF00582">
    <property type="entry name" value="Usp"/>
    <property type="match status" value="2"/>
</dbReference>
<dbReference type="PRINTS" id="PR01438">
    <property type="entry name" value="UNVRSLSTRESS"/>
</dbReference>
<dbReference type="AlphaFoldDB" id="A0A1H7QW19"/>
<evidence type="ECO:0000313" key="3">
    <source>
        <dbReference type="EMBL" id="SEL51918.1"/>
    </source>
</evidence>
<keyword evidence="4" id="KW-1185">Reference proteome</keyword>
<evidence type="ECO:0000259" key="2">
    <source>
        <dbReference type="Pfam" id="PF00582"/>
    </source>
</evidence>
<dbReference type="SUPFAM" id="SSF52402">
    <property type="entry name" value="Adenine nucleotide alpha hydrolases-like"/>
    <property type="match status" value="2"/>
</dbReference>
<evidence type="ECO:0000256" key="1">
    <source>
        <dbReference type="ARBA" id="ARBA00008791"/>
    </source>
</evidence>
<dbReference type="PANTHER" id="PTHR46268">
    <property type="entry name" value="STRESS RESPONSE PROTEIN NHAX"/>
    <property type="match status" value="1"/>
</dbReference>
<dbReference type="InterPro" id="IPR006015">
    <property type="entry name" value="Universal_stress_UspA"/>
</dbReference>
<name>A0A1H7QW19_STRJI</name>
<dbReference type="PANTHER" id="PTHR46268:SF6">
    <property type="entry name" value="UNIVERSAL STRESS PROTEIN UP12"/>
    <property type="match status" value="1"/>
</dbReference>
<proteinExistence type="inferred from homology"/>
<gene>
    <name evidence="3" type="ORF">SAMN05414137_109237</name>
</gene>
<dbReference type="InterPro" id="IPR006016">
    <property type="entry name" value="UspA"/>
</dbReference>
<comment type="similarity">
    <text evidence="1">Belongs to the universal stress protein A family.</text>
</comment>
<dbReference type="Proteomes" id="UP000183015">
    <property type="component" value="Unassembled WGS sequence"/>
</dbReference>